<evidence type="ECO:0000256" key="1">
    <source>
        <dbReference type="SAM" id="MobiDB-lite"/>
    </source>
</evidence>
<proteinExistence type="predicted"/>
<accession>A0A1M4T9W2</accession>
<gene>
    <name evidence="2" type="ORF">SAMN05444320_10119</name>
</gene>
<name>A0A1M4T9W2_STRHI</name>
<protein>
    <submittedName>
        <fullName evidence="2">Uncharacterized protein</fullName>
    </submittedName>
</protein>
<dbReference type="AlphaFoldDB" id="A0A1M4T9W2"/>
<feature type="compositionally biased region" description="Basic and acidic residues" evidence="1">
    <location>
        <begin position="1"/>
        <end position="15"/>
    </location>
</feature>
<sequence length="43" mass="4893">MARGHVGERRHDDGGARVSETMPKCTDLKCTDPKCTDRRVHLR</sequence>
<dbReference type="RefSeq" id="WP_268844402.1">
    <property type="nucleotide sequence ID" value="NZ_FQVN01000001.1"/>
</dbReference>
<dbReference type="EMBL" id="FQVN01000001">
    <property type="protein sequence ID" value="SHE41144.1"/>
    <property type="molecule type" value="Genomic_DNA"/>
</dbReference>
<organism evidence="2 3">
    <name type="scientific">Streptoalloteichus hindustanus</name>
    <dbReference type="NCBI Taxonomy" id="2017"/>
    <lineage>
        <taxon>Bacteria</taxon>
        <taxon>Bacillati</taxon>
        <taxon>Actinomycetota</taxon>
        <taxon>Actinomycetes</taxon>
        <taxon>Pseudonocardiales</taxon>
        <taxon>Pseudonocardiaceae</taxon>
        <taxon>Streptoalloteichus</taxon>
    </lineage>
</organism>
<evidence type="ECO:0000313" key="2">
    <source>
        <dbReference type="EMBL" id="SHE41144.1"/>
    </source>
</evidence>
<feature type="region of interest" description="Disordered" evidence="1">
    <location>
        <begin position="1"/>
        <end position="23"/>
    </location>
</feature>
<keyword evidence="3" id="KW-1185">Reference proteome</keyword>
<evidence type="ECO:0000313" key="3">
    <source>
        <dbReference type="Proteomes" id="UP000184501"/>
    </source>
</evidence>
<dbReference type="Proteomes" id="UP000184501">
    <property type="component" value="Unassembled WGS sequence"/>
</dbReference>
<reference evidence="2 3" key="1">
    <citation type="submission" date="2016-11" db="EMBL/GenBank/DDBJ databases">
        <authorList>
            <person name="Jaros S."/>
            <person name="Januszkiewicz K."/>
            <person name="Wedrychowicz H."/>
        </authorList>
    </citation>
    <scope>NUCLEOTIDE SEQUENCE [LARGE SCALE GENOMIC DNA]</scope>
    <source>
        <strain evidence="2 3">DSM 44523</strain>
    </source>
</reference>